<comment type="caution">
    <text evidence="1">The sequence shown here is derived from an EMBL/GenBank/DDBJ whole genome shotgun (WGS) entry which is preliminary data.</text>
</comment>
<reference evidence="1" key="1">
    <citation type="submission" date="2020-09" db="EMBL/GenBank/DDBJ databases">
        <title>Genome-Enabled Discovery of Anthraquinone Biosynthesis in Senna tora.</title>
        <authorList>
            <person name="Kang S.-H."/>
            <person name="Pandey R.P."/>
            <person name="Lee C.-M."/>
            <person name="Sim J.-S."/>
            <person name="Jeong J.-T."/>
            <person name="Choi B.-S."/>
            <person name="Jung M."/>
            <person name="Ginzburg D."/>
            <person name="Zhao K."/>
            <person name="Won S.Y."/>
            <person name="Oh T.-J."/>
            <person name="Yu Y."/>
            <person name="Kim N.-H."/>
            <person name="Lee O.R."/>
            <person name="Lee T.-H."/>
            <person name="Bashyal P."/>
            <person name="Kim T.-S."/>
            <person name="Lee W.-H."/>
            <person name="Kawkins C."/>
            <person name="Kim C.-K."/>
            <person name="Kim J.S."/>
            <person name="Ahn B.O."/>
            <person name="Rhee S.Y."/>
            <person name="Sohng J.K."/>
        </authorList>
    </citation>
    <scope>NUCLEOTIDE SEQUENCE</scope>
    <source>
        <tissue evidence="1">Leaf</tissue>
    </source>
</reference>
<organism evidence="1 2">
    <name type="scientific">Senna tora</name>
    <dbReference type="NCBI Taxonomy" id="362788"/>
    <lineage>
        <taxon>Eukaryota</taxon>
        <taxon>Viridiplantae</taxon>
        <taxon>Streptophyta</taxon>
        <taxon>Embryophyta</taxon>
        <taxon>Tracheophyta</taxon>
        <taxon>Spermatophyta</taxon>
        <taxon>Magnoliopsida</taxon>
        <taxon>eudicotyledons</taxon>
        <taxon>Gunneridae</taxon>
        <taxon>Pentapetalae</taxon>
        <taxon>rosids</taxon>
        <taxon>fabids</taxon>
        <taxon>Fabales</taxon>
        <taxon>Fabaceae</taxon>
        <taxon>Caesalpinioideae</taxon>
        <taxon>Cassia clade</taxon>
        <taxon>Senna</taxon>
    </lineage>
</organism>
<sequence>MIFIDLVSMGTKYEVEKFDRVTEEQRLVIKKKALGVIFMSVTDNILREIADEDTAAKAWKKLEELAEGEGLVTTNKSGGRKNHGKNETCWWSIWACKEILSRVSSWYFLATMEEDELLVGPQLHMGIGWH</sequence>
<dbReference type="Pfam" id="PF14223">
    <property type="entry name" value="Retrotran_gag_2"/>
    <property type="match status" value="1"/>
</dbReference>
<evidence type="ECO:0000313" key="2">
    <source>
        <dbReference type="Proteomes" id="UP000634136"/>
    </source>
</evidence>
<dbReference type="AlphaFoldDB" id="A0A834TYL4"/>
<dbReference type="EMBL" id="JAAIUW010000005">
    <property type="protein sequence ID" value="KAF7830424.1"/>
    <property type="molecule type" value="Genomic_DNA"/>
</dbReference>
<proteinExistence type="predicted"/>
<protein>
    <submittedName>
        <fullName evidence="1">Cytochrome p450</fullName>
    </submittedName>
</protein>
<name>A0A834TYL4_9FABA</name>
<dbReference type="Proteomes" id="UP000634136">
    <property type="component" value="Unassembled WGS sequence"/>
</dbReference>
<accession>A0A834TYL4</accession>
<keyword evidence="2" id="KW-1185">Reference proteome</keyword>
<evidence type="ECO:0000313" key="1">
    <source>
        <dbReference type="EMBL" id="KAF7830424.1"/>
    </source>
</evidence>
<gene>
    <name evidence="1" type="ORF">G2W53_012757</name>
</gene>